<dbReference type="AlphaFoldDB" id="A0AAW1GHP7"/>
<feature type="compositionally biased region" description="Basic residues" evidence="1">
    <location>
        <begin position="214"/>
        <end position="248"/>
    </location>
</feature>
<protein>
    <submittedName>
        <fullName evidence="2">Uncharacterized protein</fullName>
    </submittedName>
</protein>
<evidence type="ECO:0000256" key="1">
    <source>
        <dbReference type="SAM" id="MobiDB-lite"/>
    </source>
</evidence>
<dbReference type="PANTHER" id="PTHR34684">
    <property type="entry name" value="OS08G0192200 PROTEIN"/>
    <property type="match status" value="1"/>
</dbReference>
<dbReference type="Proteomes" id="UP001443914">
    <property type="component" value="Unassembled WGS sequence"/>
</dbReference>
<gene>
    <name evidence="2" type="ORF">RND81_14G007500</name>
</gene>
<feature type="compositionally biased region" description="Basic and acidic residues" evidence="1">
    <location>
        <begin position="73"/>
        <end position="109"/>
    </location>
</feature>
<dbReference type="EMBL" id="JBDFQZ010000014">
    <property type="protein sequence ID" value="KAK9663935.1"/>
    <property type="molecule type" value="Genomic_DNA"/>
</dbReference>
<dbReference type="PANTHER" id="PTHR34684:SF1">
    <property type="entry name" value="OS08G0192200 PROTEIN"/>
    <property type="match status" value="1"/>
</dbReference>
<sequence>MDLETENRIASILLKEAAELRRQAQQDGVFAYLRKPTVRGRPNSRFLTTTIRGIEQANRVVEVNEMWRAREKELEMDGRSKSKPKYEDSRDSRETHVELSRNRNRRDDPNATCSSSRRSYEEHGFGEDDSLKDEELEQFLQSRTKRGRGSVGPRMDETGPYLPRSSESQDRSCTSFDDFDGERPRRVSLGPERPSSLKRREYSDDEFEEEQKTAKKSRSGGSKKRDSKKHKSKDRDKKKKNKEKRHKR</sequence>
<comment type="caution">
    <text evidence="2">The sequence shown here is derived from an EMBL/GenBank/DDBJ whole genome shotgun (WGS) entry which is preliminary data.</text>
</comment>
<proteinExistence type="predicted"/>
<feature type="region of interest" description="Disordered" evidence="1">
    <location>
        <begin position="73"/>
        <end position="248"/>
    </location>
</feature>
<accession>A0AAW1GHP7</accession>
<keyword evidence="3" id="KW-1185">Reference proteome</keyword>
<name>A0AAW1GHP7_SAPOF</name>
<organism evidence="2 3">
    <name type="scientific">Saponaria officinalis</name>
    <name type="common">Common soapwort</name>
    <name type="synonym">Lychnis saponaria</name>
    <dbReference type="NCBI Taxonomy" id="3572"/>
    <lineage>
        <taxon>Eukaryota</taxon>
        <taxon>Viridiplantae</taxon>
        <taxon>Streptophyta</taxon>
        <taxon>Embryophyta</taxon>
        <taxon>Tracheophyta</taxon>
        <taxon>Spermatophyta</taxon>
        <taxon>Magnoliopsida</taxon>
        <taxon>eudicotyledons</taxon>
        <taxon>Gunneridae</taxon>
        <taxon>Pentapetalae</taxon>
        <taxon>Caryophyllales</taxon>
        <taxon>Caryophyllaceae</taxon>
        <taxon>Caryophylleae</taxon>
        <taxon>Saponaria</taxon>
    </lineage>
</organism>
<feature type="compositionally biased region" description="Acidic residues" evidence="1">
    <location>
        <begin position="127"/>
        <end position="137"/>
    </location>
</feature>
<evidence type="ECO:0000313" key="3">
    <source>
        <dbReference type="Proteomes" id="UP001443914"/>
    </source>
</evidence>
<evidence type="ECO:0000313" key="2">
    <source>
        <dbReference type="EMBL" id="KAK9663935.1"/>
    </source>
</evidence>
<reference evidence="2" key="1">
    <citation type="submission" date="2024-03" db="EMBL/GenBank/DDBJ databases">
        <title>WGS assembly of Saponaria officinalis var. Norfolk2.</title>
        <authorList>
            <person name="Jenkins J."/>
            <person name="Shu S."/>
            <person name="Grimwood J."/>
            <person name="Barry K."/>
            <person name="Goodstein D."/>
            <person name="Schmutz J."/>
            <person name="Leebens-Mack J."/>
            <person name="Osbourn A."/>
        </authorList>
    </citation>
    <scope>NUCLEOTIDE SEQUENCE [LARGE SCALE GENOMIC DNA]</scope>
    <source>
        <strain evidence="2">JIC</strain>
    </source>
</reference>